<proteinExistence type="predicted"/>
<comment type="caution">
    <text evidence="1">The sequence shown here is derived from an EMBL/GenBank/DDBJ whole genome shotgun (WGS) entry which is preliminary data.</text>
</comment>
<reference evidence="1 2" key="1">
    <citation type="submission" date="2014-10" db="EMBL/GenBank/DDBJ databases">
        <title>Genome sequence of a Xanthomonas strain that is pathogenic on beans.</title>
        <authorList>
            <person name="Aritua V."/>
            <person name="Sapp M."/>
            <person name="Harrison J."/>
            <person name="Smith J."/>
            <person name="Studholme D."/>
        </authorList>
    </citation>
    <scope>NUCLEOTIDE SEQUENCE [LARGE SCALE GENOMIC DNA]</scope>
    <source>
        <strain evidence="1 2">Nyagatare</strain>
    </source>
</reference>
<protein>
    <recommendedName>
        <fullName evidence="3">Tandem-95 repeat protein</fullName>
    </recommendedName>
</protein>
<sequence>MQEDGSVRIDFDCLVNDPDGYALTLSLSHPSKGSLTRNRDGSYTYRPKSGFVGTDTFTYSVSDGKLSASAGITLVVSKNPPRDNAMSILVGASASAGSVQGGGYIVVNLGAPSQPVIDWTATAGTYPTGLGNTGWAALLGGSASGIDLLVAQTGLVVRRG</sequence>
<dbReference type="EMBL" id="JRQI01000030">
    <property type="protein sequence ID" value="KGK57997.1"/>
    <property type="molecule type" value="Genomic_DNA"/>
</dbReference>
<dbReference type="Proteomes" id="UP000029879">
    <property type="component" value="Unassembled WGS sequence"/>
</dbReference>
<gene>
    <name evidence="1" type="ORF">NC00_09335</name>
</gene>
<evidence type="ECO:0000313" key="1">
    <source>
        <dbReference type="EMBL" id="KGK57997.1"/>
    </source>
</evidence>
<dbReference type="Gene3D" id="2.60.40.2810">
    <property type="match status" value="1"/>
</dbReference>
<accession>A0AB34P8N2</accession>
<name>A0AB34P8N2_9XANT</name>
<dbReference type="RefSeq" id="WP_047695116.1">
    <property type="nucleotide sequence ID" value="NZ_KN265483.1"/>
</dbReference>
<organism evidence="1 2">
    <name type="scientific">Xanthomonas cannabis pv. phaseoli</name>
    <dbReference type="NCBI Taxonomy" id="1885902"/>
    <lineage>
        <taxon>Bacteria</taxon>
        <taxon>Pseudomonadati</taxon>
        <taxon>Pseudomonadota</taxon>
        <taxon>Gammaproteobacteria</taxon>
        <taxon>Lysobacterales</taxon>
        <taxon>Lysobacteraceae</taxon>
        <taxon>Xanthomonas</taxon>
    </lineage>
</organism>
<evidence type="ECO:0000313" key="2">
    <source>
        <dbReference type="Proteomes" id="UP000029879"/>
    </source>
</evidence>
<evidence type="ECO:0008006" key="3">
    <source>
        <dbReference type="Google" id="ProtNLM"/>
    </source>
</evidence>
<dbReference type="Pfam" id="PF17963">
    <property type="entry name" value="Big_9"/>
    <property type="match status" value="1"/>
</dbReference>
<dbReference type="AlphaFoldDB" id="A0AB34P8N2"/>